<dbReference type="GO" id="GO:0006979">
    <property type="term" value="P:response to oxidative stress"/>
    <property type="evidence" value="ECO:0007669"/>
    <property type="project" value="TreeGrafter"/>
</dbReference>
<dbReference type="AlphaFoldDB" id="A0A2H3DD72"/>
<dbReference type="OMA" id="ANQPQKE"/>
<dbReference type="InParanoid" id="A0A2H3DD72"/>
<dbReference type="STRING" id="47427.A0A2H3DD72"/>
<organism evidence="3 4">
    <name type="scientific">Armillaria gallica</name>
    <name type="common">Bulbous honey fungus</name>
    <name type="synonym">Armillaria bulbosa</name>
    <dbReference type="NCBI Taxonomy" id="47427"/>
    <lineage>
        <taxon>Eukaryota</taxon>
        <taxon>Fungi</taxon>
        <taxon>Dikarya</taxon>
        <taxon>Basidiomycota</taxon>
        <taxon>Agaricomycotina</taxon>
        <taxon>Agaricomycetes</taxon>
        <taxon>Agaricomycetidae</taxon>
        <taxon>Agaricales</taxon>
        <taxon>Marasmiineae</taxon>
        <taxon>Physalacriaceae</taxon>
        <taxon>Armillaria</taxon>
    </lineage>
</organism>
<dbReference type="PANTHER" id="PTHR10681:SF128">
    <property type="entry name" value="THIOREDOXIN-DEPENDENT PEROXIDE REDUCTASE, MITOCHONDRIAL"/>
    <property type="match status" value="1"/>
</dbReference>
<gene>
    <name evidence="3" type="ORF">ARMGADRAFT_942134</name>
</gene>
<reference evidence="4" key="1">
    <citation type="journal article" date="2017" name="Nat. Ecol. Evol.">
        <title>Genome expansion and lineage-specific genetic innovations in the forest pathogenic fungi Armillaria.</title>
        <authorList>
            <person name="Sipos G."/>
            <person name="Prasanna A.N."/>
            <person name="Walter M.C."/>
            <person name="O'Connor E."/>
            <person name="Balint B."/>
            <person name="Krizsan K."/>
            <person name="Kiss B."/>
            <person name="Hess J."/>
            <person name="Varga T."/>
            <person name="Slot J."/>
            <person name="Riley R."/>
            <person name="Boka B."/>
            <person name="Rigling D."/>
            <person name="Barry K."/>
            <person name="Lee J."/>
            <person name="Mihaltcheva S."/>
            <person name="LaButti K."/>
            <person name="Lipzen A."/>
            <person name="Waldron R."/>
            <person name="Moloney N.M."/>
            <person name="Sperisen C."/>
            <person name="Kredics L."/>
            <person name="Vagvoelgyi C."/>
            <person name="Patrignani A."/>
            <person name="Fitzpatrick D."/>
            <person name="Nagy I."/>
            <person name="Doyle S."/>
            <person name="Anderson J.B."/>
            <person name="Grigoriev I.V."/>
            <person name="Gueldener U."/>
            <person name="Muensterkoetter M."/>
            <person name="Nagy L.G."/>
        </authorList>
    </citation>
    <scope>NUCLEOTIDE SEQUENCE [LARGE SCALE GENOMIC DNA]</scope>
    <source>
        <strain evidence="4">Ar21-2</strain>
    </source>
</reference>
<feature type="non-terminal residue" evidence="3">
    <location>
        <position position="1"/>
    </location>
</feature>
<evidence type="ECO:0000313" key="3">
    <source>
        <dbReference type="EMBL" id="PBK85426.1"/>
    </source>
</evidence>
<dbReference type="InterPro" id="IPR036249">
    <property type="entry name" value="Thioredoxin-like_sf"/>
</dbReference>
<dbReference type="GO" id="GO:0042744">
    <property type="term" value="P:hydrogen peroxide catabolic process"/>
    <property type="evidence" value="ECO:0007669"/>
    <property type="project" value="TreeGrafter"/>
</dbReference>
<dbReference type="Proteomes" id="UP000217790">
    <property type="component" value="Unassembled WGS sequence"/>
</dbReference>
<dbReference type="GO" id="GO:0008379">
    <property type="term" value="F:thioredoxin peroxidase activity"/>
    <property type="evidence" value="ECO:0007669"/>
    <property type="project" value="TreeGrafter"/>
</dbReference>
<dbReference type="PANTHER" id="PTHR10681">
    <property type="entry name" value="THIOREDOXIN PEROXIDASE"/>
    <property type="match status" value="1"/>
</dbReference>
<proteinExistence type="inferred from homology"/>
<dbReference type="Gene3D" id="3.40.30.10">
    <property type="entry name" value="Glutaredoxin"/>
    <property type="match status" value="1"/>
</dbReference>
<sequence length="63" mass="6814">ISAGFQFSHFARANQPQKEGGLGSNVKLPIIADQNMSISNNYGVLPEEEDIALHGLFTIDPKS</sequence>
<dbReference type="GO" id="GO:0045454">
    <property type="term" value="P:cell redox homeostasis"/>
    <property type="evidence" value="ECO:0007669"/>
    <property type="project" value="TreeGrafter"/>
</dbReference>
<name>A0A2H3DD72_ARMGA</name>
<comment type="similarity">
    <text evidence="1">Belongs to the peroxiredoxin family. AhpC/Prx1 subfamily.</text>
</comment>
<dbReference type="GO" id="GO:0033554">
    <property type="term" value="P:cellular response to stress"/>
    <property type="evidence" value="ECO:0007669"/>
    <property type="project" value="TreeGrafter"/>
</dbReference>
<evidence type="ECO:0000256" key="1">
    <source>
        <dbReference type="ARBA" id="ARBA00009796"/>
    </source>
</evidence>
<keyword evidence="2" id="KW-0560">Oxidoreductase</keyword>
<protein>
    <submittedName>
        <fullName evidence="3">Uncharacterized protein</fullName>
    </submittedName>
</protein>
<keyword evidence="4" id="KW-1185">Reference proteome</keyword>
<dbReference type="GO" id="GO:0005829">
    <property type="term" value="C:cytosol"/>
    <property type="evidence" value="ECO:0007669"/>
    <property type="project" value="TreeGrafter"/>
</dbReference>
<dbReference type="SUPFAM" id="SSF52833">
    <property type="entry name" value="Thioredoxin-like"/>
    <property type="match status" value="1"/>
</dbReference>
<dbReference type="EMBL" id="KZ293691">
    <property type="protein sequence ID" value="PBK85426.1"/>
    <property type="molecule type" value="Genomic_DNA"/>
</dbReference>
<evidence type="ECO:0000256" key="2">
    <source>
        <dbReference type="ARBA" id="ARBA00023002"/>
    </source>
</evidence>
<dbReference type="OrthoDB" id="185659at2759"/>
<dbReference type="InterPro" id="IPR050217">
    <property type="entry name" value="Peroxiredoxin"/>
</dbReference>
<accession>A0A2H3DD72</accession>
<evidence type="ECO:0000313" key="4">
    <source>
        <dbReference type="Proteomes" id="UP000217790"/>
    </source>
</evidence>